<reference evidence="1" key="2">
    <citation type="submission" date="2025-09" db="UniProtKB">
        <authorList>
            <consortium name="EnsemblPlants"/>
        </authorList>
    </citation>
    <scope>IDENTIFICATION</scope>
</reference>
<dbReference type="Proteomes" id="UP001732700">
    <property type="component" value="Chromosome 3C"/>
</dbReference>
<reference evidence="1" key="1">
    <citation type="submission" date="2021-05" db="EMBL/GenBank/DDBJ databases">
        <authorList>
            <person name="Scholz U."/>
            <person name="Mascher M."/>
            <person name="Fiebig A."/>
        </authorList>
    </citation>
    <scope>NUCLEOTIDE SEQUENCE [LARGE SCALE GENOMIC DNA]</scope>
</reference>
<organism evidence="1 2">
    <name type="scientific">Avena sativa</name>
    <name type="common">Oat</name>
    <dbReference type="NCBI Taxonomy" id="4498"/>
    <lineage>
        <taxon>Eukaryota</taxon>
        <taxon>Viridiplantae</taxon>
        <taxon>Streptophyta</taxon>
        <taxon>Embryophyta</taxon>
        <taxon>Tracheophyta</taxon>
        <taxon>Spermatophyta</taxon>
        <taxon>Magnoliopsida</taxon>
        <taxon>Liliopsida</taxon>
        <taxon>Poales</taxon>
        <taxon>Poaceae</taxon>
        <taxon>BOP clade</taxon>
        <taxon>Pooideae</taxon>
        <taxon>Poodae</taxon>
        <taxon>Poeae</taxon>
        <taxon>Poeae Chloroplast Group 1 (Aveneae type)</taxon>
        <taxon>Aveninae</taxon>
        <taxon>Avena</taxon>
    </lineage>
</organism>
<dbReference type="EnsemblPlants" id="AVESA.00010b.r2.3CG0495550.1">
    <property type="protein sequence ID" value="AVESA.00010b.r2.3CG0495550.1.CDS"/>
    <property type="gene ID" value="AVESA.00010b.r2.3CG0495550"/>
</dbReference>
<sequence length="367" mass="41683">MQLRSNIIGFKQEEREPLALAWERMKECMRNYPNHGMEDWLILHLFYNALNPMSKSMLDTAVGGTFMGKHITEAKQLLDNMQDNHAQWHVDRSNMKKVNSVSPQENEELNAKLDELILAVKGKAEPNPIEDLKMMRIQREESKELDYSNAPSPNYTVKDLVKGINTKTPVSEGNEEAMYQNFVNQVALKVHELDEEYKKIAEKLPVKLDDIFEPTIKIKIGTNEIAALCDLGASISTIPKSLFNKLNLGSFEITELKLHLADSTYKQVIGIKENTLVHVKGYPALIDFVIVDMPEDANAPIILGCPFLRTTKALINLHEGNVKLQLPSRDPFVIHFPKKKKSKHDEKEAITLKANYFGVGVPLIWPK</sequence>
<evidence type="ECO:0000313" key="2">
    <source>
        <dbReference type="Proteomes" id="UP001732700"/>
    </source>
</evidence>
<name>A0ACD5VPG4_AVESA</name>
<proteinExistence type="predicted"/>
<keyword evidence="2" id="KW-1185">Reference proteome</keyword>
<evidence type="ECO:0000313" key="1">
    <source>
        <dbReference type="EnsemblPlants" id="AVESA.00010b.r2.3CG0495550.1.CDS"/>
    </source>
</evidence>
<protein>
    <submittedName>
        <fullName evidence="1">Uncharacterized protein</fullName>
    </submittedName>
</protein>
<accession>A0ACD5VPG4</accession>